<sequence>MKPFDLLFQDSPYVAAFKKKLGIKGDFPMSKKSAMIDKKTGKRPLQELTRKQQVAALRSMKTQEIAGRVAENIQEAVKQEVELQLATTKDAVFDLIDTVVKLEKEVYGDEGDSADRQSGTEAPEVPFDSEVVQGSGIEGSDDCGPDREGGS</sequence>
<protein>
    <submittedName>
        <fullName evidence="2">Uncharacterized protein</fullName>
    </submittedName>
</protein>
<evidence type="ECO:0000313" key="2">
    <source>
        <dbReference type="EMBL" id="KKN58734.1"/>
    </source>
</evidence>
<proteinExistence type="predicted"/>
<evidence type="ECO:0000256" key="1">
    <source>
        <dbReference type="SAM" id="MobiDB-lite"/>
    </source>
</evidence>
<dbReference type="AlphaFoldDB" id="A0A0F9RV96"/>
<name>A0A0F9RV96_9ZZZZ</name>
<dbReference type="EMBL" id="LAZR01000749">
    <property type="protein sequence ID" value="KKN58734.1"/>
    <property type="molecule type" value="Genomic_DNA"/>
</dbReference>
<gene>
    <name evidence="2" type="ORF">LCGC14_0549120</name>
</gene>
<feature type="region of interest" description="Disordered" evidence="1">
    <location>
        <begin position="107"/>
        <end position="151"/>
    </location>
</feature>
<reference evidence="2" key="1">
    <citation type="journal article" date="2015" name="Nature">
        <title>Complex archaea that bridge the gap between prokaryotes and eukaryotes.</title>
        <authorList>
            <person name="Spang A."/>
            <person name="Saw J.H."/>
            <person name="Jorgensen S.L."/>
            <person name="Zaremba-Niedzwiedzka K."/>
            <person name="Martijn J."/>
            <person name="Lind A.E."/>
            <person name="van Eijk R."/>
            <person name="Schleper C."/>
            <person name="Guy L."/>
            <person name="Ettema T.J."/>
        </authorList>
    </citation>
    <scope>NUCLEOTIDE SEQUENCE</scope>
</reference>
<accession>A0A0F9RV96</accession>
<organism evidence="2">
    <name type="scientific">marine sediment metagenome</name>
    <dbReference type="NCBI Taxonomy" id="412755"/>
    <lineage>
        <taxon>unclassified sequences</taxon>
        <taxon>metagenomes</taxon>
        <taxon>ecological metagenomes</taxon>
    </lineage>
</organism>
<comment type="caution">
    <text evidence="2">The sequence shown here is derived from an EMBL/GenBank/DDBJ whole genome shotgun (WGS) entry which is preliminary data.</text>
</comment>